<accession>B8MNB4</accession>
<dbReference type="GeneID" id="8100810"/>
<sequence length="257" mass="29328">MAKSNWADGPFQLVPSPKFTKGNADGIFAVNEMAISHNIYIRGLNAIYLQAEGVTTPSEIKDFLTFCQIWIEVVHHHHHIEEELFFPGVEEALGQKGIMSKNLEQHRAFETAMEDFQKYTSTTPGGYSGKELKNLVDRFGKPLVDHLHEEIQSLLDIQSQFDPEGTVLKTHYLRFEKVLVAQSSLSRHQAFIFGCRDVTFENGVNKNWPDEAPFFVPYLLSWFLSRSLAGVWRFLPSDFKGNPRQLRFLPKSAPVSK</sequence>
<dbReference type="EMBL" id="EQ962658">
    <property type="protein sequence ID" value="EED14003.1"/>
    <property type="molecule type" value="Genomic_DNA"/>
</dbReference>
<protein>
    <recommendedName>
        <fullName evidence="1">Hemerythrin-like domain-containing protein</fullName>
    </recommendedName>
</protein>
<dbReference type="InParanoid" id="B8MNB4"/>
<dbReference type="AlphaFoldDB" id="B8MNB4"/>
<organism evidence="2 3">
    <name type="scientific">Talaromyces stipitatus (strain ATCC 10500 / CBS 375.48 / QM 6759 / NRRL 1006)</name>
    <name type="common">Penicillium stipitatum</name>
    <dbReference type="NCBI Taxonomy" id="441959"/>
    <lineage>
        <taxon>Eukaryota</taxon>
        <taxon>Fungi</taxon>
        <taxon>Dikarya</taxon>
        <taxon>Ascomycota</taxon>
        <taxon>Pezizomycotina</taxon>
        <taxon>Eurotiomycetes</taxon>
        <taxon>Eurotiomycetidae</taxon>
        <taxon>Eurotiales</taxon>
        <taxon>Trichocomaceae</taxon>
        <taxon>Talaromyces</taxon>
        <taxon>Talaromyces sect. Talaromyces</taxon>
    </lineage>
</organism>
<dbReference type="PANTHER" id="PTHR38048:SF2">
    <property type="entry name" value="HEMERYTHRIN-LIKE DOMAIN-CONTAINING PROTEIN"/>
    <property type="match status" value="1"/>
</dbReference>
<dbReference type="InterPro" id="IPR012312">
    <property type="entry name" value="Hemerythrin-like"/>
</dbReference>
<dbReference type="HOGENOM" id="CLU_066708_0_0_1"/>
<dbReference type="VEuPathDB" id="FungiDB:TSTA_102330"/>
<dbReference type="PhylomeDB" id="B8MNB4"/>
<dbReference type="OrthoDB" id="58416at2759"/>
<dbReference type="Gene3D" id="1.20.120.520">
    <property type="entry name" value="nmb1532 protein domain like"/>
    <property type="match status" value="1"/>
</dbReference>
<dbReference type="STRING" id="441959.B8MNB4"/>
<dbReference type="RefSeq" id="XP_002486241.1">
    <property type="nucleotide sequence ID" value="XM_002486196.1"/>
</dbReference>
<keyword evidence="3" id="KW-1185">Reference proteome</keyword>
<reference evidence="3" key="1">
    <citation type="journal article" date="2015" name="Genome Announc.">
        <title>Genome sequence of the AIDS-associated pathogen Penicillium marneffei (ATCC18224) and its near taxonomic relative Talaromyces stipitatus (ATCC10500).</title>
        <authorList>
            <person name="Nierman W.C."/>
            <person name="Fedorova-Abrams N.D."/>
            <person name="Andrianopoulos A."/>
        </authorList>
    </citation>
    <scope>NUCLEOTIDE SEQUENCE [LARGE SCALE GENOMIC DNA]</scope>
    <source>
        <strain evidence="3">ATCC 10500 / CBS 375.48 / QM 6759 / NRRL 1006</strain>
    </source>
</reference>
<dbReference type="PANTHER" id="PTHR38048">
    <property type="entry name" value="EXPRESSED PROTEIN"/>
    <property type="match status" value="1"/>
</dbReference>
<feature type="domain" description="Hemerythrin-like" evidence="1">
    <location>
        <begin position="37"/>
        <end position="154"/>
    </location>
</feature>
<dbReference type="eggNOG" id="ENOG502SKMW">
    <property type="taxonomic scope" value="Eukaryota"/>
</dbReference>
<dbReference type="InterPro" id="IPR053206">
    <property type="entry name" value="Dimeric_xanthone_biosynth"/>
</dbReference>
<proteinExistence type="predicted"/>
<dbReference type="Proteomes" id="UP000001745">
    <property type="component" value="Unassembled WGS sequence"/>
</dbReference>
<name>B8MNB4_TALSN</name>
<dbReference type="OMA" id="NEMAFAH"/>
<evidence type="ECO:0000313" key="2">
    <source>
        <dbReference type="EMBL" id="EED14003.1"/>
    </source>
</evidence>
<gene>
    <name evidence="2" type="ORF">TSTA_102330</name>
</gene>
<dbReference type="Pfam" id="PF01814">
    <property type="entry name" value="Hemerythrin"/>
    <property type="match status" value="1"/>
</dbReference>
<evidence type="ECO:0000259" key="1">
    <source>
        <dbReference type="Pfam" id="PF01814"/>
    </source>
</evidence>
<evidence type="ECO:0000313" key="3">
    <source>
        <dbReference type="Proteomes" id="UP000001745"/>
    </source>
</evidence>